<keyword evidence="1" id="KW-1133">Transmembrane helix</keyword>
<dbReference type="RefSeq" id="WP_076428116.1">
    <property type="nucleotide sequence ID" value="NZ_FTNO01000001.1"/>
</dbReference>
<evidence type="ECO:0000313" key="3">
    <source>
        <dbReference type="Proteomes" id="UP000186914"/>
    </source>
</evidence>
<dbReference type="InterPro" id="IPR055709">
    <property type="entry name" value="DUF7285"/>
</dbReference>
<dbReference type="EMBL" id="FTNO01000001">
    <property type="protein sequence ID" value="SIQ91371.1"/>
    <property type="molecule type" value="Genomic_DNA"/>
</dbReference>
<reference evidence="3" key="1">
    <citation type="submission" date="2017-01" db="EMBL/GenBank/DDBJ databases">
        <authorList>
            <person name="Varghese N."/>
            <person name="Submissions S."/>
        </authorList>
    </citation>
    <scope>NUCLEOTIDE SEQUENCE [LARGE SCALE GENOMIC DNA]</scope>
    <source>
        <strain evidence="3">CGMCC 1.7737</strain>
    </source>
</reference>
<name>A0A1N6WMR7_9EURY</name>
<organism evidence="2 3">
    <name type="scientific">Haladaptatus litoreus</name>
    <dbReference type="NCBI Taxonomy" id="553468"/>
    <lineage>
        <taxon>Archaea</taxon>
        <taxon>Methanobacteriati</taxon>
        <taxon>Methanobacteriota</taxon>
        <taxon>Stenosarchaea group</taxon>
        <taxon>Halobacteria</taxon>
        <taxon>Halobacteriales</taxon>
        <taxon>Haladaptataceae</taxon>
        <taxon>Haladaptatus</taxon>
    </lineage>
</organism>
<keyword evidence="1" id="KW-0472">Membrane</keyword>
<sequence length="143" mass="15141">MPPWSRERAQAEPLPALIAVFAVCVGLVTYTGVLGDAMPEPNRNPAPATLSEVEQVISSNGVVAPTRIADALRTKPAGYRLNITLSTGSGNENHTQLWHAGPPVPRTADSVGSAESAEIAETVVSVRISPGNIRPARLRVEVW</sequence>
<accession>A0A1N6WMR7</accession>
<keyword evidence="3" id="KW-1185">Reference proteome</keyword>
<gene>
    <name evidence="2" type="ORF">SAMN05421858_0794</name>
</gene>
<keyword evidence="1" id="KW-0812">Transmembrane</keyword>
<proteinExistence type="predicted"/>
<dbReference type="Pfam" id="PF23956">
    <property type="entry name" value="DUF7285"/>
    <property type="match status" value="1"/>
</dbReference>
<feature type="transmembrane region" description="Helical" evidence="1">
    <location>
        <begin position="14"/>
        <end position="33"/>
    </location>
</feature>
<dbReference type="OrthoDB" id="308110at2157"/>
<protein>
    <submittedName>
        <fullName evidence="2">Uncharacterized protein</fullName>
    </submittedName>
</protein>
<dbReference type="AlphaFoldDB" id="A0A1N6WMR7"/>
<evidence type="ECO:0000313" key="2">
    <source>
        <dbReference type="EMBL" id="SIQ91371.1"/>
    </source>
</evidence>
<dbReference type="Proteomes" id="UP000186914">
    <property type="component" value="Unassembled WGS sequence"/>
</dbReference>
<evidence type="ECO:0000256" key="1">
    <source>
        <dbReference type="SAM" id="Phobius"/>
    </source>
</evidence>